<evidence type="ECO:0000259" key="1">
    <source>
        <dbReference type="Pfam" id="PF12146"/>
    </source>
</evidence>
<reference evidence="2 3" key="1">
    <citation type="submission" date="2019-08" db="EMBL/GenBank/DDBJ databases">
        <title>Pelomicrobium methylotrophicum gen. nov., sp. nov. a moderately thermophilic, facultatively anaerobic, lithoautotrophic and methylotrophic bacterium isolated from a terrestrial mud volcano.</title>
        <authorList>
            <person name="Slobodkina G.B."/>
            <person name="Merkel A.Y."/>
            <person name="Slobodkin A.I."/>
        </authorList>
    </citation>
    <scope>NUCLEOTIDE SEQUENCE [LARGE SCALE GENOMIC DNA]</scope>
    <source>
        <strain evidence="2 3">SM250</strain>
    </source>
</reference>
<dbReference type="PANTHER" id="PTHR42103">
    <property type="entry name" value="ALPHA/BETA-HYDROLASES SUPERFAMILY PROTEIN"/>
    <property type="match status" value="1"/>
</dbReference>
<dbReference type="EMBL" id="VPFL01000001">
    <property type="protein sequence ID" value="TXF13787.1"/>
    <property type="molecule type" value="Genomic_DNA"/>
</dbReference>
<sequence>MNRTPSTTLIEGPAAPIEVALVDPGPSRKGIAVVAHPHPLYGGTMDNKVVTTLARAFEGEGFAAVRFNFRGVGKSGGTFDEGFGETDDAVAVAKWALATLGQSPLLLAGFSFGAAIQARAAQQLNPARLVLVAPAVTRVVMPNVPEDTLVIHGENDDVVPLGEVMDWARPQALPVLVIPGGEHFFHGRLHILKRVVVKACRS</sequence>
<protein>
    <submittedName>
        <fullName evidence="2">Alpha/beta fold hydrolase</fullName>
    </submittedName>
</protein>
<dbReference type="PANTHER" id="PTHR42103:SF2">
    <property type="entry name" value="AB HYDROLASE-1 DOMAIN-CONTAINING PROTEIN"/>
    <property type="match status" value="1"/>
</dbReference>
<dbReference type="Proteomes" id="UP000321201">
    <property type="component" value="Unassembled WGS sequence"/>
</dbReference>
<evidence type="ECO:0000313" key="3">
    <source>
        <dbReference type="Proteomes" id="UP000321201"/>
    </source>
</evidence>
<dbReference type="InterPro" id="IPR022742">
    <property type="entry name" value="Hydrolase_4"/>
</dbReference>
<name>A0A5C7F2Q7_9PROT</name>
<dbReference type="InParanoid" id="A0A5C7F2Q7"/>
<dbReference type="Gene3D" id="3.40.50.1820">
    <property type="entry name" value="alpha/beta hydrolase"/>
    <property type="match status" value="1"/>
</dbReference>
<keyword evidence="2" id="KW-0378">Hydrolase</keyword>
<dbReference type="GO" id="GO:0016787">
    <property type="term" value="F:hydrolase activity"/>
    <property type="evidence" value="ECO:0007669"/>
    <property type="project" value="UniProtKB-KW"/>
</dbReference>
<dbReference type="SUPFAM" id="SSF53474">
    <property type="entry name" value="alpha/beta-Hydrolases"/>
    <property type="match status" value="1"/>
</dbReference>
<accession>A0A5C7F2Q7</accession>
<dbReference type="AlphaFoldDB" id="A0A5C7F2Q7"/>
<proteinExistence type="predicted"/>
<organism evidence="2 3">
    <name type="scientific">Pelomicrobium methylotrophicum</name>
    <dbReference type="NCBI Taxonomy" id="2602750"/>
    <lineage>
        <taxon>Bacteria</taxon>
        <taxon>Pseudomonadati</taxon>
        <taxon>Pseudomonadota</taxon>
        <taxon>Hydrogenophilia</taxon>
        <taxon>Hydrogenophilia incertae sedis</taxon>
        <taxon>Pelomicrobium</taxon>
    </lineage>
</organism>
<dbReference type="Pfam" id="PF12146">
    <property type="entry name" value="Hydrolase_4"/>
    <property type="match status" value="1"/>
</dbReference>
<evidence type="ECO:0000313" key="2">
    <source>
        <dbReference type="EMBL" id="TXF13787.1"/>
    </source>
</evidence>
<feature type="domain" description="Serine aminopeptidase S33" evidence="1">
    <location>
        <begin position="49"/>
        <end position="137"/>
    </location>
</feature>
<dbReference type="OrthoDB" id="9800435at2"/>
<keyword evidence="3" id="KW-1185">Reference proteome</keyword>
<comment type="caution">
    <text evidence="2">The sequence shown here is derived from an EMBL/GenBank/DDBJ whole genome shotgun (WGS) entry which is preliminary data.</text>
</comment>
<gene>
    <name evidence="2" type="ORF">FR698_01405</name>
</gene>
<dbReference type="InterPro" id="IPR029058">
    <property type="entry name" value="AB_hydrolase_fold"/>
</dbReference>
<dbReference type="RefSeq" id="WP_147798372.1">
    <property type="nucleotide sequence ID" value="NZ_VPFL01000001.1"/>
</dbReference>